<name>A0ABZ2SN41_9ENTE</name>
<dbReference type="EMBL" id="CP147251">
    <property type="protein sequence ID" value="WYJ76942.1"/>
    <property type="molecule type" value="Genomic_DNA"/>
</dbReference>
<dbReference type="Proteomes" id="UP000664701">
    <property type="component" value="Chromosome"/>
</dbReference>
<keyword evidence="2" id="KW-1185">Reference proteome</keyword>
<evidence type="ECO:0000313" key="1">
    <source>
        <dbReference type="EMBL" id="WYJ76942.1"/>
    </source>
</evidence>
<reference evidence="1 2" key="1">
    <citation type="submission" date="2021-03" db="EMBL/GenBank/DDBJ databases">
        <authorList>
            <person name="Gilmore M.S."/>
            <person name="Schwartzman J."/>
            <person name="Van Tyne D."/>
            <person name="Martin M."/>
            <person name="Earl A.M."/>
            <person name="Manson A.L."/>
            <person name="Straub T."/>
            <person name="Salamzade R."/>
            <person name="Saavedra J."/>
            <person name="Lebreton F."/>
            <person name="Prichula J."/>
            <person name="Schaufler K."/>
            <person name="Gaca A."/>
            <person name="Sgardioli B."/>
            <person name="Wagenaar J."/>
            <person name="Strong T."/>
        </authorList>
    </citation>
    <scope>NUCLEOTIDE SEQUENCE [LARGE SCALE GENOMIC DNA]</scope>
    <source>
        <strain evidence="1 2">DIV2402</strain>
    </source>
</reference>
<dbReference type="InterPro" id="IPR014924">
    <property type="entry name" value="DUF1803"/>
</dbReference>
<sequence length="271" mass="31478">MKIIYETSDTELAEIVSSPFFAELVTLLEAEIPTLRHLKEVFGNKVEKKLEKLIKKGIIQRKERRYFIAFPILEIDNKLLDDWVVTIVKSASEKNKRERIAFLEALFPHDNSEIFCGIETSIPLAYYDSLSNENLTVASLSVEEWPLTLPRYFSNLRTKPIEPVYKEVAQLIGDVDPKYYLDQVQVVIEKILVQRRRIRESIFIESMRKFGLIHKTEPLELCVPVYSSASSFEMQPQFNQLSVIMKRIILAKVMTELNVTATTSIFIKEER</sequence>
<organism evidence="1 2">
    <name type="scientific">Candidatus Enterococcus lowellii</name>
    <dbReference type="NCBI Taxonomy" id="2230877"/>
    <lineage>
        <taxon>Bacteria</taxon>
        <taxon>Bacillati</taxon>
        <taxon>Bacillota</taxon>
        <taxon>Bacilli</taxon>
        <taxon>Lactobacillales</taxon>
        <taxon>Enterococcaceae</taxon>
        <taxon>Enterococcus</taxon>
    </lineage>
</organism>
<protein>
    <recommendedName>
        <fullName evidence="3">DUF1803 domain-containing protein</fullName>
    </recommendedName>
</protein>
<evidence type="ECO:0008006" key="3">
    <source>
        <dbReference type="Google" id="ProtNLM"/>
    </source>
</evidence>
<accession>A0ABZ2SN41</accession>
<dbReference type="Pfam" id="PF08820">
    <property type="entry name" value="DUF1803"/>
    <property type="match status" value="1"/>
</dbReference>
<proteinExistence type="predicted"/>
<dbReference type="RefSeq" id="WP_207940876.1">
    <property type="nucleotide sequence ID" value="NZ_CP147251.1"/>
</dbReference>
<reference evidence="1 2" key="2">
    <citation type="submission" date="2024-03" db="EMBL/GenBank/DDBJ databases">
        <title>The Genome Sequence of Enterococcus sp. DIV2402.</title>
        <authorList>
            <consortium name="The Broad Institute Genomics Platform"/>
            <consortium name="The Broad Institute Microbial Omics Core"/>
            <consortium name="The Broad Institute Genomic Center for Infectious Diseases"/>
            <person name="Earl A."/>
            <person name="Manson A."/>
            <person name="Gilmore M."/>
            <person name="Schwartman J."/>
            <person name="Shea T."/>
            <person name="Abouelleil A."/>
            <person name="Cao P."/>
            <person name="Chapman S."/>
            <person name="Cusick C."/>
            <person name="Young S."/>
            <person name="Neafsey D."/>
            <person name="Nusbaum C."/>
            <person name="Birren B."/>
        </authorList>
    </citation>
    <scope>NUCLEOTIDE SEQUENCE [LARGE SCALE GENOMIC DNA]</scope>
    <source>
        <strain evidence="1 2">DIV2402</strain>
    </source>
</reference>
<gene>
    <name evidence="1" type="ORF">DOK78_001579</name>
</gene>
<evidence type="ECO:0000313" key="2">
    <source>
        <dbReference type="Proteomes" id="UP000664701"/>
    </source>
</evidence>